<name>A0A5D4TEC3_9BACI</name>
<dbReference type="Proteomes" id="UP000324517">
    <property type="component" value="Unassembled WGS sequence"/>
</dbReference>
<evidence type="ECO:0000313" key="2">
    <source>
        <dbReference type="Proteomes" id="UP000324517"/>
    </source>
</evidence>
<dbReference type="EMBL" id="VTET01000003">
    <property type="protein sequence ID" value="TYS73181.1"/>
    <property type="molecule type" value="Genomic_DNA"/>
</dbReference>
<evidence type="ECO:0000313" key="1">
    <source>
        <dbReference type="EMBL" id="TYS73181.1"/>
    </source>
</evidence>
<comment type="caution">
    <text evidence="1">The sequence shown here is derived from an EMBL/GenBank/DDBJ whole genome shotgun (WGS) entry which is preliminary data.</text>
</comment>
<reference evidence="1 2" key="1">
    <citation type="submission" date="2019-08" db="EMBL/GenBank/DDBJ databases">
        <title>Bacillus genomes from the desert of Cuatro Cienegas, Coahuila.</title>
        <authorList>
            <person name="Olmedo-Alvarez G."/>
        </authorList>
    </citation>
    <scope>NUCLEOTIDE SEQUENCE [LARGE SCALE GENOMIC DNA]</scope>
    <source>
        <strain evidence="1 2">CH98b_3T</strain>
    </source>
</reference>
<organism evidence="1 2">
    <name type="scientific">Sutcliffiella horikoshii</name>
    <dbReference type="NCBI Taxonomy" id="79883"/>
    <lineage>
        <taxon>Bacteria</taxon>
        <taxon>Bacillati</taxon>
        <taxon>Bacillota</taxon>
        <taxon>Bacilli</taxon>
        <taxon>Bacillales</taxon>
        <taxon>Bacillaceae</taxon>
        <taxon>Sutcliffiella</taxon>
    </lineage>
</organism>
<gene>
    <name evidence="1" type="ORF">FZC75_07755</name>
</gene>
<accession>A0A5D4TEC3</accession>
<proteinExistence type="predicted"/>
<protein>
    <submittedName>
        <fullName evidence="1">DUF2817 domain-containing protein</fullName>
    </submittedName>
</protein>
<dbReference type="AlphaFoldDB" id="A0A5D4TEC3"/>
<sequence>MLRYNENNVDLNRNFIYN</sequence>